<proteinExistence type="predicted"/>
<feature type="region of interest" description="Disordered" evidence="1">
    <location>
        <begin position="338"/>
        <end position="372"/>
    </location>
</feature>
<feature type="transmembrane region" description="Helical" evidence="2">
    <location>
        <begin position="395"/>
        <end position="417"/>
    </location>
</feature>
<sequence length="522" mass="56169">MPSSLQTLIPVFFLSALFFFPAWTRDAVAVRQALQRYDVQEAVLADAANEERPAVALAAAAAAPTTTRSKSLSALRFVAETVAVLALAFSANLLLLAPHKDRSGLILAWEEHGPAVLGGAWLSLLPPFTFVGRRTQTGKMVFREKASGKKSVRFVGGTHVITCANWGSTASSRTVAGCIIVLKAFAFGLATAKTGVLIPFVFFMHNNLFAMPSGRSLRTVVLGSVTWFGWVTGPLALPAGFVAVRYFGWRQEPQGPYTQLRWASDCPRDVIASGRAHEMCEVVVTEVVPPLKAQWLLAAMNAAIWSALIAPILALLQVARNFDLMELDGLDAVKQDEALPTGEKSSLSSSSSSSSSDAVPSSSSTAHRDRNGKLPVLIHRDDDATRKVKLPLYNAALSAYTSAMIGLLASASFHIGLMKSEVPALMRPIKIQDYLFDPNVKYRQLAFNGLSYYAIVVSAAATLAMIVAMSLQVYLQAGRRGLVRLWTATDPIWSRGPAVADTSEDLMALKSAKSEAVQVSEA</sequence>
<organism evidence="3 4">
    <name type="scientific">Tilletia horrida</name>
    <dbReference type="NCBI Taxonomy" id="155126"/>
    <lineage>
        <taxon>Eukaryota</taxon>
        <taxon>Fungi</taxon>
        <taxon>Dikarya</taxon>
        <taxon>Basidiomycota</taxon>
        <taxon>Ustilaginomycotina</taxon>
        <taxon>Exobasidiomycetes</taxon>
        <taxon>Tilletiales</taxon>
        <taxon>Tilletiaceae</taxon>
        <taxon>Tilletia</taxon>
    </lineage>
</organism>
<feature type="transmembrane region" description="Helical" evidence="2">
    <location>
        <begin position="6"/>
        <end position="24"/>
    </location>
</feature>
<feature type="transmembrane region" description="Helical" evidence="2">
    <location>
        <begin position="115"/>
        <end position="132"/>
    </location>
</feature>
<evidence type="ECO:0000313" key="3">
    <source>
        <dbReference type="EMBL" id="KAK0530154.1"/>
    </source>
</evidence>
<protein>
    <submittedName>
        <fullName evidence="3">Uncharacterized protein</fullName>
    </submittedName>
</protein>
<feature type="transmembrane region" description="Helical" evidence="2">
    <location>
        <begin position="450"/>
        <end position="475"/>
    </location>
</feature>
<name>A0AAN6GD10_9BASI</name>
<feature type="transmembrane region" description="Helical" evidence="2">
    <location>
        <begin position="295"/>
        <end position="316"/>
    </location>
</feature>
<dbReference type="EMBL" id="JAPDMQ010000222">
    <property type="protein sequence ID" value="KAK0530154.1"/>
    <property type="molecule type" value="Genomic_DNA"/>
</dbReference>
<feature type="transmembrane region" description="Helical" evidence="2">
    <location>
        <begin position="225"/>
        <end position="247"/>
    </location>
</feature>
<keyword evidence="2" id="KW-0472">Membrane</keyword>
<keyword evidence="2" id="KW-0812">Transmembrane</keyword>
<comment type="caution">
    <text evidence="3">The sequence shown here is derived from an EMBL/GenBank/DDBJ whole genome shotgun (WGS) entry which is preliminary data.</text>
</comment>
<feature type="transmembrane region" description="Helical" evidence="2">
    <location>
        <begin position="77"/>
        <end position="95"/>
    </location>
</feature>
<feature type="transmembrane region" description="Helical" evidence="2">
    <location>
        <begin position="174"/>
        <end position="204"/>
    </location>
</feature>
<gene>
    <name evidence="3" type="ORF">OC842_004014</name>
</gene>
<dbReference type="AlphaFoldDB" id="A0AAN6GD10"/>
<feature type="transmembrane region" description="Helical" evidence="2">
    <location>
        <begin position="152"/>
        <end position="168"/>
    </location>
</feature>
<reference evidence="3" key="1">
    <citation type="journal article" date="2023" name="PhytoFront">
        <title>Draft Genome Resources of Seven Strains of Tilletia horrida, Causal Agent of Kernel Smut of Rice.</title>
        <authorList>
            <person name="Khanal S."/>
            <person name="Antony Babu S."/>
            <person name="Zhou X.G."/>
        </authorList>
    </citation>
    <scope>NUCLEOTIDE SEQUENCE</scope>
    <source>
        <strain evidence="3">TX3</strain>
    </source>
</reference>
<keyword evidence="4" id="KW-1185">Reference proteome</keyword>
<evidence type="ECO:0000313" key="4">
    <source>
        <dbReference type="Proteomes" id="UP001176521"/>
    </source>
</evidence>
<feature type="compositionally biased region" description="Low complexity" evidence="1">
    <location>
        <begin position="345"/>
        <end position="364"/>
    </location>
</feature>
<keyword evidence="2" id="KW-1133">Transmembrane helix</keyword>
<evidence type="ECO:0000256" key="1">
    <source>
        <dbReference type="SAM" id="MobiDB-lite"/>
    </source>
</evidence>
<accession>A0AAN6GD10</accession>
<dbReference type="Proteomes" id="UP001176521">
    <property type="component" value="Unassembled WGS sequence"/>
</dbReference>
<evidence type="ECO:0000256" key="2">
    <source>
        <dbReference type="SAM" id="Phobius"/>
    </source>
</evidence>